<feature type="region of interest" description="Disordered" evidence="1">
    <location>
        <begin position="386"/>
        <end position="456"/>
    </location>
</feature>
<feature type="compositionally biased region" description="Low complexity" evidence="1">
    <location>
        <begin position="228"/>
        <end position="240"/>
    </location>
</feature>
<feature type="region of interest" description="Disordered" evidence="1">
    <location>
        <begin position="712"/>
        <end position="794"/>
    </location>
</feature>
<gene>
    <name evidence="2" type="ORF">EJ02DRAFT_85529</name>
</gene>
<reference evidence="2" key="1">
    <citation type="journal article" date="2020" name="Stud. Mycol.">
        <title>101 Dothideomycetes genomes: a test case for predicting lifestyles and emergence of pathogens.</title>
        <authorList>
            <person name="Haridas S."/>
            <person name="Albert R."/>
            <person name="Binder M."/>
            <person name="Bloem J."/>
            <person name="Labutti K."/>
            <person name="Salamov A."/>
            <person name="Andreopoulos B."/>
            <person name="Baker S."/>
            <person name="Barry K."/>
            <person name="Bills G."/>
            <person name="Bluhm B."/>
            <person name="Cannon C."/>
            <person name="Castanera R."/>
            <person name="Culley D."/>
            <person name="Daum C."/>
            <person name="Ezra D."/>
            <person name="Gonzalez J."/>
            <person name="Henrissat B."/>
            <person name="Kuo A."/>
            <person name="Liang C."/>
            <person name="Lipzen A."/>
            <person name="Lutzoni F."/>
            <person name="Magnuson J."/>
            <person name="Mondo S."/>
            <person name="Nolan M."/>
            <person name="Ohm R."/>
            <person name="Pangilinan J."/>
            <person name="Park H.-J."/>
            <person name="Ramirez L."/>
            <person name="Alfaro M."/>
            <person name="Sun H."/>
            <person name="Tritt A."/>
            <person name="Yoshinaga Y."/>
            <person name="Zwiers L.-H."/>
            <person name="Turgeon B."/>
            <person name="Goodwin S."/>
            <person name="Spatafora J."/>
            <person name="Crous P."/>
            <person name="Grigoriev I."/>
        </authorList>
    </citation>
    <scope>NUCLEOTIDE SEQUENCE</scope>
    <source>
        <strain evidence="2">CBS 161.51</strain>
    </source>
</reference>
<feature type="region of interest" description="Disordered" evidence="1">
    <location>
        <begin position="116"/>
        <end position="137"/>
    </location>
</feature>
<name>A0A6A5SWR6_9PLEO</name>
<feature type="compositionally biased region" description="Gly residues" evidence="1">
    <location>
        <begin position="433"/>
        <end position="442"/>
    </location>
</feature>
<dbReference type="InterPro" id="IPR053221">
    <property type="entry name" value="Burnettramic_acid_biosynth"/>
</dbReference>
<feature type="region of interest" description="Disordered" evidence="1">
    <location>
        <begin position="201"/>
        <end position="240"/>
    </location>
</feature>
<feature type="compositionally biased region" description="Basic and acidic residues" evidence="1">
    <location>
        <begin position="205"/>
        <end position="222"/>
    </location>
</feature>
<dbReference type="Proteomes" id="UP000800038">
    <property type="component" value="Unassembled WGS sequence"/>
</dbReference>
<feature type="compositionally biased region" description="Acidic residues" evidence="1">
    <location>
        <begin position="632"/>
        <end position="647"/>
    </location>
</feature>
<feature type="compositionally biased region" description="Polar residues" evidence="1">
    <location>
        <begin position="28"/>
        <end position="38"/>
    </location>
</feature>
<feature type="compositionally biased region" description="Basic and acidic residues" evidence="1">
    <location>
        <begin position="762"/>
        <end position="791"/>
    </location>
</feature>
<feature type="compositionally biased region" description="Basic and acidic residues" evidence="1">
    <location>
        <begin position="712"/>
        <end position="721"/>
    </location>
</feature>
<feature type="region of interest" description="Disordered" evidence="1">
    <location>
        <begin position="552"/>
        <end position="657"/>
    </location>
</feature>
<feature type="region of interest" description="Disordered" evidence="1">
    <location>
        <begin position="477"/>
        <end position="510"/>
    </location>
</feature>
<feature type="compositionally biased region" description="Basic and acidic residues" evidence="1">
    <location>
        <begin position="67"/>
        <end position="77"/>
    </location>
</feature>
<feature type="compositionally biased region" description="Polar residues" evidence="1">
    <location>
        <begin position="389"/>
        <end position="400"/>
    </location>
</feature>
<accession>A0A6A5SWR6</accession>
<dbReference type="OrthoDB" id="3068835at2759"/>
<dbReference type="AlphaFoldDB" id="A0A6A5SWR6"/>
<keyword evidence="3" id="KW-1185">Reference proteome</keyword>
<organism evidence="2 3">
    <name type="scientific">Clathrospora elynae</name>
    <dbReference type="NCBI Taxonomy" id="706981"/>
    <lineage>
        <taxon>Eukaryota</taxon>
        <taxon>Fungi</taxon>
        <taxon>Dikarya</taxon>
        <taxon>Ascomycota</taxon>
        <taxon>Pezizomycotina</taxon>
        <taxon>Dothideomycetes</taxon>
        <taxon>Pleosporomycetidae</taxon>
        <taxon>Pleosporales</taxon>
        <taxon>Diademaceae</taxon>
        <taxon>Clathrospora</taxon>
    </lineage>
</organism>
<dbReference type="PANTHER" id="PTHR38887:SF1">
    <property type="entry name" value="RAS MODIFICATION PROTEIN ERF4"/>
    <property type="match status" value="1"/>
</dbReference>
<evidence type="ECO:0000256" key="1">
    <source>
        <dbReference type="SAM" id="MobiDB-lite"/>
    </source>
</evidence>
<evidence type="ECO:0000313" key="3">
    <source>
        <dbReference type="Proteomes" id="UP000800038"/>
    </source>
</evidence>
<sequence length="811" mass="88849">MAGQPPNPANTNLNSHPPPPPTSSHSNAPYTPRSTSITDDSDNEFEPTPTNSPGGPQYGDLPPSYDEAQHHAVHDARNGIAPIDPNEIEAHRLTLNEGPDEPEVWEYRVRGEQLDETNDREQAPDYANHANDKATSVPVQRVRSNESIPVGHMQSESASSTAAMLNRALMFTRHEPDADVQNAPRLTRVVAVPQEELLVRSSQSLRKETRVDGRERGSKDGQRPPGYSAASSEALHASSNSSDESVQILRAYAKALHAHSVQPAEFMDFLDGLNALIRATNSSAADLLHGSSTIVHDYISGANEAFFAPRGLRVSLQSLNALLEMLRIPTERGQRARAIASVLDKACPADRRAQALYPWVEALDTGMPSPSFQTLALHDMDTRLWGRAPSQSASGHSDSYPTEKTRAPSTEYEDPPHSVPEPAEDTNPNDGSWGRGRGGFGGSHWSPFGAPGNSPFRAPGNGPYGLLGNGLFGAPGNGPFGLPGQRPSGAHGRRSYGNRGGPGNSQQAGEWHGNEWEEIGKDLGKIGQNFGIRMGDWGLQLGKRANTWGVDVGKMASGSDRQNRNTAGPTNEHTPDDLPPSYKASSSQETGVLRGDTKVNPSISMPSTEKGKDKSKDMDHDDDDVSSISSDSSDDSDSDSDDEDYPDTEAMFLKRVRSINEHADASAKKGKKSAEEVAHERALEFEQAQTEKEAMDLKIGIQLSKRAIRKELRQRGRDLKRQYRQKKRELRATHDRKGKGKAKKGKEWKEAKKEYRKKKKELRKEKLAARKEWREASNDGGKLKKEGRSDEDGQDEVMGRMVWVVIENLAL</sequence>
<protein>
    <submittedName>
        <fullName evidence="2">Uncharacterized protein</fullName>
    </submittedName>
</protein>
<feature type="region of interest" description="Disordered" evidence="1">
    <location>
        <begin position="1"/>
        <end position="79"/>
    </location>
</feature>
<evidence type="ECO:0000313" key="2">
    <source>
        <dbReference type="EMBL" id="KAF1944693.1"/>
    </source>
</evidence>
<feature type="compositionally biased region" description="Basic and acidic residues" evidence="1">
    <location>
        <begin position="609"/>
        <end position="619"/>
    </location>
</feature>
<dbReference type="PANTHER" id="PTHR38887">
    <property type="entry name" value="CHROMOSOME 21, WHOLE GENOME SHOTGUN SEQUENCE"/>
    <property type="match status" value="1"/>
</dbReference>
<proteinExistence type="predicted"/>
<dbReference type="EMBL" id="ML976015">
    <property type="protein sequence ID" value="KAF1944693.1"/>
    <property type="molecule type" value="Genomic_DNA"/>
</dbReference>